<evidence type="ECO:0008006" key="3">
    <source>
        <dbReference type="Google" id="ProtNLM"/>
    </source>
</evidence>
<evidence type="ECO:0000313" key="1">
    <source>
        <dbReference type="EMBL" id="GAA4630858.1"/>
    </source>
</evidence>
<sequence length="86" mass="8900">MGTVAADAVCVTTNAAVTATTATQIAAKKPTRRLIRGRIAASLLFARGARSATREQADGCSGKAFSQLRQSVGAVDDRHNAQAGER</sequence>
<proteinExistence type="predicted"/>
<keyword evidence="2" id="KW-1185">Reference proteome</keyword>
<dbReference type="Proteomes" id="UP001501442">
    <property type="component" value="Unassembled WGS sequence"/>
</dbReference>
<accession>A0ABP8UGQ0</accession>
<dbReference type="EMBL" id="BAABHK010000008">
    <property type="protein sequence ID" value="GAA4630858.1"/>
    <property type="molecule type" value="Genomic_DNA"/>
</dbReference>
<name>A0ABP8UGQ0_9ACTN</name>
<gene>
    <name evidence="1" type="ORF">GCM10023196_057900</name>
</gene>
<protein>
    <recommendedName>
        <fullName evidence="3">Secreted protein</fullName>
    </recommendedName>
</protein>
<evidence type="ECO:0000313" key="2">
    <source>
        <dbReference type="Proteomes" id="UP001501442"/>
    </source>
</evidence>
<organism evidence="1 2">
    <name type="scientific">Actinoallomurus vinaceus</name>
    <dbReference type="NCBI Taxonomy" id="1080074"/>
    <lineage>
        <taxon>Bacteria</taxon>
        <taxon>Bacillati</taxon>
        <taxon>Actinomycetota</taxon>
        <taxon>Actinomycetes</taxon>
        <taxon>Streptosporangiales</taxon>
        <taxon>Thermomonosporaceae</taxon>
        <taxon>Actinoallomurus</taxon>
    </lineage>
</organism>
<comment type="caution">
    <text evidence="1">The sequence shown here is derived from an EMBL/GenBank/DDBJ whole genome shotgun (WGS) entry which is preliminary data.</text>
</comment>
<reference evidence="2" key="1">
    <citation type="journal article" date="2019" name="Int. J. Syst. Evol. Microbiol.">
        <title>The Global Catalogue of Microorganisms (GCM) 10K type strain sequencing project: providing services to taxonomists for standard genome sequencing and annotation.</title>
        <authorList>
            <consortium name="The Broad Institute Genomics Platform"/>
            <consortium name="The Broad Institute Genome Sequencing Center for Infectious Disease"/>
            <person name="Wu L."/>
            <person name="Ma J."/>
        </authorList>
    </citation>
    <scope>NUCLEOTIDE SEQUENCE [LARGE SCALE GENOMIC DNA]</scope>
    <source>
        <strain evidence="2">JCM 17939</strain>
    </source>
</reference>